<evidence type="ECO:0000256" key="4">
    <source>
        <dbReference type="ARBA" id="ARBA00007637"/>
    </source>
</evidence>
<dbReference type="SUPFAM" id="SSF51735">
    <property type="entry name" value="NAD(P)-binding Rossmann-fold domains"/>
    <property type="match status" value="1"/>
</dbReference>
<comment type="subunit">
    <text evidence="10">Homodimer.</text>
</comment>
<dbReference type="NCBIfam" id="TIGR01179">
    <property type="entry name" value="galE"/>
    <property type="match status" value="1"/>
</dbReference>
<dbReference type="InterPro" id="IPR001509">
    <property type="entry name" value="Epimerase_deHydtase"/>
</dbReference>
<evidence type="ECO:0000313" key="12">
    <source>
        <dbReference type="EMBL" id="THV39373.1"/>
    </source>
</evidence>
<dbReference type="PANTHER" id="PTHR43725">
    <property type="entry name" value="UDP-GLUCOSE 4-EPIMERASE"/>
    <property type="match status" value="1"/>
</dbReference>
<comment type="pathway">
    <text evidence="3 10">Carbohydrate metabolism; galactose metabolism.</text>
</comment>
<evidence type="ECO:0000256" key="1">
    <source>
        <dbReference type="ARBA" id="ARBA00000083"/>
    </source>
</evidence>
<organism evidence="12 13">
    <name type="scientific">Rhizobium rosettiformans W3</name>
    <dbReference type="NCBI Taxonomy" id="538378"/>
    <lineage>
        <taxon>Bacteria</taxon>
        <taxon>Pseudomonadati</taxon>
        <taxon>Pseudomonadota</taxon>
        <taxon>Alphaproteobacteria</taxon>
        <taxon>Hyphomicrobiales</taxon>
        <taxon>Rhizobiaceae</taxon>
        <taxon>Rhizobium/Agrobacterium group</taxon>
        <taxon>Rhizobium</taxon>
    </lineage>
</organism>
<comment type="similarity">
    <text evidence="4 10">Belongs to the NAD(P)-dependent epimerase/dehydratase family.</text>
</comment>
<dbReference type="InterPro" id="IPR005886">
    <property type="entry name" value="UDP_G4E"/>
</dbReference>
<dbReference type="EMBL" id="STGU01000001">
    <property type="protein sequence ID" value="THV39373.1"/>
    <property type="molecule type" value="Genomic_DNA"/>
</dbReference>
<evidence type="ECO:0000256" key="3">
    <source>
        <dbReference type="ARBA" id="ARBA00004947"/>
    </source>
</evidence>
<evidence type="ECO:0000256" key="8">
    <source>
        <dbReference type="ARBA" id="ARBA00023235"/>
    </source>
</evidence>
<keyword evidence="7 10" id="KW-0520">NAD</keyword>
<evidence type="ECO:0000313" key="13">
    <source>
        <dbReference type="Proteomes" id="UP000307378"/>
    </source>
</evidence>
<dbReference type="UniPathway" id="UPA00214"/>
<keyword evidence="8 10" id="KW-0413">Isomerase</keyword>
<keyword evidence="9 10" id="KW-0119">Carbohydrate metabolism</keyword>
<dbReference type="RefSeq" id="WP_136538301.1">
    <property type="nucleotide sequence ID" value="NZ_STGU01000001.1"/>
</dbReference>
<reference evidence="12 13" key="1">
    <citation type="submission" date="2019-04" db="EMBL/GenBank/DDBJ databases">
        <title>genome sequence of strain W3.</title>
        <authorList>
            <person name="Gao J."/>
            <person name="Sun J."/>
        </authorList>
    </citation>
    <scope>NUCLEOTIDE SEQUENCE [LARGE SCALE GENOMIC DNA]</scope>
    <source>
        <strain evidence="12 13">W3</strain>
    </source>
</reference>
<protein>
    <recommendedName>
        <fullName evidence="6 10">UDP-glucose 4-epimerase</fullName>
        <ecNumber evidence="5 10">5.1.3.2</ecNumber>
    </recommendedName>
</protein>
<sequence length="329" mass="36266">MTATPILVVGGAGYIGSHTCLALSERGYLPVVYDNFTSGHPEFVKWGPAEQGDIRDKARLKEVLAKYQPKAAMHFAGLIEVGQSFKEPEHFYDVNVSGTLSLLQCLSEADIRNFVFSSTCATYGAPDYLPLDEKHGQKPINPYGRTKHIVEQALGDLNLCGRMRSVMLRYFNAAGADFEGRIGEWHSPETHAIPLAIETALGRREFFSIFGEDYDTRDGTCIRDYIHVNDLADAHVRAVEYLLNGGETIAINLGTGNGTTVKELIEAIETVSGRPLPVKRTDRRPGDPPGLVASNALAREVLGWDPKHGIDDIIRSAWKWHSTFNGHSD</sequence>
<dbReference type="GO" id="GO:0003978">
    <property type="term" value="F:UDP-glucose 4-epimerase activity"/>
    <property type="evidence" value="ECO:0007669"/>
    <property type="project" value="UniProtKB-UniRule"/>
</dbReference>
<accession>A0A4S8Q528</accession>
<evidence type="ECO:0000256" key="5">
    <source>
        <dbReference type="ARBA" id="ARBA00013189"/>
    </source>
</evidence>
<dbReference type="GO" id="GO:0033499">
    <property type="term" value="P:galactose catabolic process via UDP-galactose, Leloir pathway"/>
    <property type="evidence" value="ECO:0007669"/>
    <property type="project" value="TreeGrafter"/>
</dbReference>
<evidence type="ECO:0000256" key="10">
    <source>
        <dbReference type="RuleBase" id="RU366046"/>
    </source>
</evidence>
<feature type="domain" description="NAD-dependent epimerase/dehydratase" evidence="11">
    <location>
        <begin position="6"/>
        <end position="254"/>
    </location>
</feature>
<proteinExistence type="inferred from homology"/>
<gene>
    <name evidence="12" type="primary">galE</name>
    <name evidence="12" type="ORF">FAA86_03140</name>
</gene>
<evidence type="ECO:0000259" key="11">
    <source>
        <dbReference type="Pfam" id="PF01370"/>
    </source>
</evidence>
<dbReference type="AlphaFoldDB" id="A0A4S8Q528"/>
<comment type="caution">
    <text evidence="12">The sequence shown here is derived from an EMBL/GenBank/DDBJ whole genome shotgun (WGS) entry which is preliminary data.</text>
</comment>
<comment type="catalytic activity">
    <reaction evidence="1 10">
        <text>UDP-alpha-D-glucose = UDP-alpha-D-galactose</text>
        <dbReference type="Rhea" id="RHEA:22168"/>
        <dbReference type="ChEBI" id="CHEBI:58885"/>
        <dbReference type="ChEBI" id="CHEBI:66914"/>
        <dbReference type="EC" id="5.1.3.2"/>
    </reaction>
</comment>
<comment type="cofactor">
    <cofactor evidence="2 10">
        <name>NAD(+)</name>
        <dbReference type="ChEBI" id="CHEBI:57540"/>
    </cofactor>
</comment>
<dbReference type="EC" id="5.1.3.2" evidence="5 10"/>
<dbReference type="PANTHER" id="PTHR43725:SF53">
    <property type="entry name" value="UDP-ARABINOSE 4-EPIMERASE 1"/>
    <property type="match status" value="1"/>
</dbReference>
<evidence type="ECO:0000256" key="6">
    <source>
        <dbReference type="ARBA" id="ARBA00018569"/>
    </source>
</evidence>
<dbReference type="CDD" id="cd05247">
    <property type="entry name" value="UDP_G4E_1_SDR_e"/>
    <property type="match status" value="1"/>
</dbReference>
<dbReference type="Proteomes" id="UP000307378">
    <property type="component" value="Unassembled WGS sequence"/>
</dbReference>
<evidence type="ECO:0000256" key="9">
    <source>
        <dbReference type="ARBA" id="ARBA00023277"/>
    </source>
</evidence>
<name>A0A4S8Q528_9HYPH</name>
<dbReference type="Gene3D" id="3.40.50.720">
    <property type="entry name" value="NAD(P)-binding Rossmann-like Domain"/>
    <property type="match status" value="1"/>
</dbReference>
<evidence type="ECO:0000256" key="7">
    <source>
        <dbReference type="ARBA" id="ARBA00023027"/>
    </source>
</evidence>
<dbReference type="Pfam" id="PF01370">
    <property type="entry name" value="Epimerase"/>
    <property type="match status" value="1"/>
</dbReference>
<dbReference type="Gene3D" id="3.90.25.10">
    <property type="entry name" value="UDP-galactose 4-epimerase, domain 1"/>
    <property type="match status" value="1"/>
</dbReference>
<dbReference type="InterPro" id="IPR036291">
    <property type="entry name" value="NAD(P)-bd_dom_sf"/>
</dbReference>
<evidence type="ECO:0000256" key="2">
    <source>
        <dbReference type="ARBA" id="ARBA00001911"/>
    </source>
</evidence>